<comment type="caution">
    <text evidence="2">The sequence shown here is derived from an EMBL/GenBank/DDBJ whole genome shotgun (WGS) entry which is preliminary data.</text>
</comment>
<evidence type="ECO:0000313" key="3">
    <source>
        <dbReference type="Proteomes" id="UP000806542"/>
    </source>
</evidence>
<dbReference type="InterPro" id="IPR010905">
    <property type="entry name" value="Glyco_hydro_88"/>
</dbReference>
<dbReference type="InterPro" id="IPR012341">
    <property type="entry name" value="6hp_glycosidase-like_sf"/>
</dbReference>
<proteinExistence type="predicted"/>
<dbReference type="GO" id="GO:0005975">
    <property type="term" value="P:carbohydrate metabolic process"/>
    <property type="evidence" value="ECO:0007669"/>
    <property type="project" value="InterPro"/>
</dbReference>
<dbReference type="Gene3D" id="1.50.10.10">
    <property type="match status" value="1"/>
</dbReference>
<sequence>MLSKLILKFVQLLGFTSIDGVTVKENRLTLPSICIGTMVGSYDYYVDRPKEKNDLHGIGAFVMMCEECSRAYSK</sequence>
<evidence type="ECO:0000256" key="1">
    <source>
        <dbReference type="ARBA" id="ARBA00022801"/>
    </source>
</evidence>
<keyword evidence="3" id="KW-1185">Reference proteome</keyword>
<organism evidence="2 3">
    <name type="scientific">Ructibacterium gallinarum</name>
    <dbReference type="NCBI Taxonomy" id="2779355"/>
    <lineage>
        <taxon>Bacteria</taxon>
        <taxon>Bacillati</taxon>
        <taxon>Bacillota</taxon>
        <taxon>Clostridia</taxon>
        <taxon>Eubacteriales</taxon>
        <taxon>Oscillospiraceae</taxon>
        <taxon>Ructibacterium</taxon>
    </lineage>
</organism>
<dbReference type="GO" id="GO:0016787">
    <property type="term" value="F:hydrolase activity"/>
    <property type="evidence" value="ECO:0007669"/>
    <property type="project" value="UniProtKB-KW"/>
</dbReference>
<evidence type="ECO:0000313" key="2">
    <source>
        <dbReference type="EMBL" id="MBE5041246.1"/>
    </source>
</evidence>
<name>A0A9D5R9A6_9FIRM</name>
<dbReference type="AlphaFoldDB" id="A0A9D5R9A6"/>
<dbReference type="Proteomes" id="UP000806542">
    <property type="component" value="Unassembled WGS sequence"/>
</dbReference>
<protein>
    <submittedName>
        <fullName evidence="2">Glycoside hydrolase family 88 protein</fullName>
    </submittedName>
</protein>
<dbReference type="EMBL" id="JADCKB010000046">
    <property type="protein sequence ID" value="MBE5041246.1"/>
    <property type="molecule type" value="Genomic_DNA"/>
</dbReference>
<dbReference type="Pfam" id="PF07470">
    <property type="entry name" value="Glyco_hydro_88"/>
    <property type="match status" value="1"/>
</dbReference>
<gene>
    <name evidence="2" type="ORF">INF28_12365</name>
</gene>
<keyword evidence="1 2" id="KW-0378">Hydrolase</keyword>
<accession>A0A9D5R9A6</accession>
<reference evidence="2" key="1">
    <citation type="submission" date="2020-10" db="EMBL/GenBank/DDBJ databases">
        <title>ChiBAC.</title>
        <authorList>
            <person name="Zenner C."/>
            <person name="Hitch T.C.A."/>
            <person name="Clavel T."/>
        </authorList>
    </citation>
    <scope>NUCLEOTIDE SEQUENCE</scope>
    <source>
        <strain evidence="2">DSM 107454</strain>
    </source>
</reference>